<dbReference type="InterPro" id="IPR013320">
    <property type="entry name" value="ConA-like_dom_sf"/>
</dbReference>
<name>A0A2S3U835_LACPN</name>
<evidence type="ECO:0000313" key="2">
    <source>
        <dbReference type="Proteomes" id="UP000236990"/>
    </source>
</evidence>
<dbReference type="Pfam" id="PF13385">
    <property type="entry name" value="Laminin_G_3"/>
    <property type="match status" value="1"/>
</dbReference>
<sequence>MQNNQVVFFAMMVPAIKTPKGTLHKGQWVHAVGVIDKNKTASLYLDGQLVQQVAMPGD</sequence>
<dbReference type="Proteomes" id="UP000236990">
    <property type="component" value="Unassembled WGS sequence"/>
</dbReference>
<gene>
    <name evidence="1" type="ORF">S101258_00799</name>
</gene>
<dbReference type="AlphaFoldDB" id="A0A2S3U835"/>
<comment type="caution">
    <text evidence="1">The sequence shown here is derived from an EMBL/GenBank/DDBJ whole genome shotgun (WGS) entry which is preliminary data.</text>
</comment>
<accession>A0A2S3U835</accession>
<proteinExistence type="predicted"/>
<reference evidence="1 2" key="1">
    <citation type="submission" date="2017-06" db="EMBL/GenBank/DDBJ databases">
        <title>Genome sequence of Lactobacillus plantarum subsp. plantarum strain SRCM101258.</title>
        <authorList>
            <person name="Cho S.H."/>
        </authorList>
    </citation>
    <scope>NUCLEOTIDE SEQUENCE [LARGE SCALE GENOMIC DNA]</scope>
    <source>
        <strain evidence="1 2">SRCM101258</strain>
    </source>
</reference>
<evidence type="ECO:0008006" key="3">
    <source>
        <dbReference type="Google" id="ProtNLM"/>
    </source>
</evidence>
<evidence type="ECO:0000313" key="1">
    <source>
        <dbReference type="EMBL" id="POD87280.1"/>
    </source>
</evidence>
<dbReference type="EMBL" id="NKCZ01000076">
    <property type="protein sequence ID" value="POD87280.1"/>
    <property type="molecule type" value="Genomic_DNA"/>
</dbReference>
<organism evidence="1 2">
    <name type="scientific">Lactiplantibacillus plantarum subsp. plantarum</name>
    <dbReference type="NCBI Taxonomy" id="337330"/>
    <lineage>
        <taxon>Bacteria</taxon>
        <taxon>Bacillati</taxon>
        <taxon>Bacillota</taxon>
        <taxon>Bacilli</taxon>
        <taxon>Lactobacillales</taxon>
        <taxon>Lactobacillaceae</taxon>
        <taxon>Lactiplantibacillus</taxon>
    </lineage>
</organism>
<dbReference type="Gene3D" id="2.60.120.200">
    <property type="match status" value="1"/>
</dbReference>
<protein>
    <recommendedName>
        <fullName evidence="3">LamG domain-containing protein</fullName>
    </recommendedName>
</protein>
<dbReference type="SUPFAM" id="SSF49899">
    <property type="entry name" value="Concanavalin A-like lectins/glucanases"/>
    <property type="match status" value="1"/>
</dbReference>